<name>A0A1H3KCS0_9PSED</name>
<dbReference type="InterPro" id="IPR025332">
    <property type="entry name" value="DUF4238"/>
</dbReference>
<gene>
    <name evidence="1" type="ORF">SAMN05216247_10455</name>
</gene>
<sequence>MADKENQHYVPQYYFRFFSNNGKSISLINKSTGKLVTKASIKGQASKSYFYGDKVVEDSITKLESCFLAPLKKLKDCKSFASLADSEVILILQSIMFQRSRTLATRLDRRNQSQHIANLFLEIAINNCEDLSDEIKQQLRESTTVVPDAKEFQKIEIIESVSNAHFLFDLGRAILKNRTNKPFIFGDAPVVFSNPFQQNICSRGVLGMRNPGLIIFFPLSPRTAIFLYDRNVYKVRPNKNGNIDVRHAKDIDQLNSLQLHSAASAAYFDDIENANYVHDLWKNACKKEFKTKGIIRTFVVQHEEENKEILHQFDEQLSFIPSLSFAACPKLATSDLLIDRDSWDGRNYQPEQREWFMPTGS</sequence>
<evidence type="ECO:0000313" key="2">
    <source>
        <dbReference type="Proteomes" id="UP000182902"/>
    </source>
</evidence>
<dbReference type="Pfam" id="PF14022">
    <property type="entry name" value="DUF4238"/>
    <property type="match status" value="1"/>
</dbReference>
<dbReference type="AlphaFoldDB" id="A0A1H3KCS0"/>
<accession>A0A1H3KCS0</accession>
<reference evidence="1 2" key="1">
    <citation type="submission" date="2016-10" db="EMBL/GenBank/DDBJ databases">
        <authorList>
            <person name="de Groot N.N."/>
        </authorList>
    </citation>
    <scope>NUCLEOTIDE SEQUENCE [LARGE SCALE GENOMIC DNA]</scope>
    <source>
        <strain evidence="1 2">ICMP 14252</strain>
    </source>
</reference>
<dbReference type="RefSeq" id="WP_069786712.1">
    <property type="nucleotide sequence ID" value="NZ_FNOX01000004.1"/>
</dbReference>
<dbReference type="Proteomes" id="UP000182902">
    <property type="component" value="Unassembled WGS sequence"/>
</dbReference>
<protein>
    <recommendedName>
        <fullName evidence="3">DUF4238 domain-containing protein</fullName>
    </recommendedName>
</protein>
<organism evidence="1 2">
    <name type="scientific">Pseudomonas salomonii</name>
    <dbReference type="NCBI Taxonomy" id="191391"/>
    <lineage>
        <taxon>Bacteria</taxon>
        <taxon>Pseudomonadati</taxon>
        <taxon>Pseudomonadota</taxon>
        <taxon>Gammaproteobacteria</taxon>
        <taxon>Pseudomonadales</taxon>
        <taxon>Pseudomonadaceae</taxon>
        <taxon>Pseudomonas</taxon>
    </lineage>
</organism>
<evidence type="ECO:0000313" key="1">
    <source>
        <dbReference type="EMBL" id="SDY49946.1"/>
    </source>
</evidence>
<dbReference type="EMBL" id="FNOX01000004">
    <property type="protein sequence ID" value="SDY49946.1"/>
    <property type="molecule type" value="Genomic_DNA"/>
</dbReference>
<proteinExistence type="predicted"/>
<evidence type="ECO:0008006" key="3">
    <source>
        <dbReference type="Google" id="ProtNLM"/>
    </source>
</evidence>